<proteinExistence type="predicted"/>
<keyword evidence="3" id="KW-0808">Transferase</keyword>
<dbReference type="RefSeq" id="WP_003576265.1">
    <property type="nucleotide sequence ID" value="NZ_JH719393.1"/>
</dbReference>
<reference evidence="3" key="1">
    <citation type="submission" date="2012-02" db="EMBL/GenBank/DDBJ databases">
        <title>Improved High-Quality Draft Sequence of Rhizobium leguminosarum bv. trifolii WSM2297.</title>
        <authorList>
            <consortium name="US DOE Joint Genome Institute"/>
            <person name="Lucas S."/>
            <person name="Han J."/>
            <person name="Lapidus A."/>
            <person name="Cheng J.-F."/>
            <person name="Goodwin L."/>
            <person name="Pitluck S."/>
            <person name="Peters L."/>
            <person name="Ovchinnikova G."/>
            <person name="Zhang X."/>
            <person name="Detter J.C."/>
            <person name="Han C."/>
            <person name="Tapia R."/>
            <person name="Land M."/>
            <person name="Hauser L."/>
            <person name="Kyrpides N."/>
            <person name="Ivanova N."/>
            <person name="Pagani I."/>
            <person name="Brau L."/>
            <person name="Yates R."/>
            <person name="O'Hara G."/>
            <person name="Rui T."/>
            <person name="Howieson J."/>
            <person name="Reeve W."/>
            <person name="Woyke T."/>
        </authorList>
    </citation>
    <scope>NUCLEOTIDE SEQUENCE [LARGE SCALE GENOMIC DNA]</scope>
    <source>
        <strain evidence="3">WSM2297</strain>
    </source>
</reference>
<dbReference type="Pfam" id="PF00583">
    <property type="entry name" value="Acetyltransf_1"/>
    <property type="match status" value="1"/>
</dbReference>
<keyword evidence="3" id="KW-0012">Acyltransferase</keyword>
<dbReference type="Proteomes" id="UP000005732">
    <property type="component" value="Unassembled WGS sequence"/>
</dbReference>
<dbReference type="SUPFAM" id="SSF55729">
    <property type="entry name" value="Acyl-CoA N-acyltransferases (Nat)"/>
    <property type="match status" value="1"/>
</dbReference>
<dbReference type="HOGENOM" id="CLU_063450_1_0_5"/>
<evidence type="ECO:0000259" key="1">
    <source>
        <dbReference type="PROSITE" id="PS51186"/>
    </source>
</evidence>
<dbReference type="PANTHER" id="PTHR47237">
    <property type="entry name" value="SLL0310 PROTEIN"/>
    <property type="match status" value="1"/>
</dbReference>
<dbReference type="InterPro" id="IPR016181">
    <property type="entry name" value="Acyl_CoA_acyltransferase"/>
</dbReference>
<evidence type="ECO:0000313" key="3">
    <source>
        <dbReference type="EMBL" id="EJC84647.1"/>
    </source>
</evidence>
<name>J0CLI7_RHILT</name>
<dbReference type="Gene3D" id="3.40.630.90">
    <property type="match status" value="1"/>
</dbReference>
<dbReference type="PROSITE" id="PS51186">
    <property type="entry name" value="GNAT"/>
    <property type="match status" value="1"/>
</dbReference>
<dbReference type="InterPro" id="IPR041496">
    <property type="entry name" value="YitH/HolE_GNAT"/>
</dbReference>
<evidence type="ECO:0000313" key="2">
    <source>
        <dbReference type="EMBL" id="EJC83762.1"/>
    </source>
</evidence>
<dbReference type="GO" id="GO:0016747">
    <property type="term" value="F:acyltransferase activity, transferring groups other than amino-acyl groups"/>
    <property type="evidence" value="ECO:0007669"/>
    <property type="project" value="InterPro"/>
</dbReference>
<organism evidence="3">
    <name type="scientific">Rhizobium leguminosarum bv. trifolii WSM2297</name>
    <dbReference type="NCBI Taxonomy" id="754762"/>
    <lineage>
        <taxon>Bacteria</taxon>
        <taxon>Pseudomonadati</taxon>
        <taxon>Pseudomonadota</taxon>
        <taxon>Alphaproteobacteria</taxon>
        <taxon>Hyphomicrobiales</taxon>
        <taxon>Rhizobiaceae</taxon>
        <taxon>Rhizobium/Agrobacterium group</taxon>
        <taxon>Rhizobium</taxon>
    </lineage>
</organism>
<dbReference type="PANTHER" id="PTHR47237:SF2">
    <property type="entry name" value="BLL4206 PROTEIN"/>
    <property type="match status" value="1"/>
</dbReference>
<dbReference type="OrthoDB" id="8453373at2"/>
<dbReference type="Pfam" id="PF18014">
    <property type="entry name" value="Acetyltransf_18"/>
    <property type="match status" value="1"/>
</dbReference>
<sequence length="280" mass="30898">MTNQAILFEKMTPKHLDSALELSRQVQWPHRREDWEMVQSISLGIAARQEDRLVATIMMTPYGEDAATINMVIVDAAMRGRGLGRKMLEKALAEAGARTCYLVATQEGLPLYEKVGFAATGETVQHQGEPLQVDAPAHVKWIESGDYARVVALDRAASGHNRSALMEILLERARFAVIPDNGEIQAFAAIRSFGHGLVIGPVVARNDSEAKTLIDFLLAHHQGRFVRIDSDVSTNLSGWLTERGLNNVGRGIRMRRPGPDRKQSEPTHHCTYALVSQALG</sequence>
<dbReference type="Gene3D" id="3.40.630.30">
    <property type="match status" value="1"/>
</dbReference>
<dbReference type="InterPro" id="IPR052729">
    <property type="entry name" value="Acyl/Acetyltrans_Enzymes"/>
</dbReference>
<dbReference type="InterPro" id="IPR000182">
    <property type="entry name" value="GNAT_dom"/>
</dbReference>
<accession>J0CLI7</accession>
<feature type="domain" description="N-acetyltransferase" evidence="1">
    <location>
        <begin position="6"/>
        <end position="136"/>
    </location>
</feature>
<dbReference type="AlphaFoldDB" id="J0CLI7"/>
<dbReference type="CDD" id="cd04301">
    <property type="entry name" value="NAT_SF"/>
    <property type="match status" value="1"/>
</dbReference>
<dbReference type="EMBL" id="JH719393">
    <property type="protein sequence ID" value="EJC83762.1"/>
    <property type="molecule type" value="Genomic_DNA"/>
</dbReference>
<gene>
    <name evidence="2" type="ORF">Rleg4DRAFT_5539</name>
    <name evidence="3" type="ORF">Rleg4DRAFT_6482</name>
</gene>
<dbReference type="EMBL" id="JH719393">
    <property type="protein sequence ID" value="EJC84647.1"/>
    <property type="molecule type" value="Genomic_DNA"/>
</dbReference>
<protein>
    <submittedName>
        <fullName evidence="3">Putative acyltransferase</fullName>
    </submittedName>
</protein>